<dbReference type="GO" id="GO:0004340">
    <property type="term" value="F:glucokinase activity"/>
    <property type="evidence" value="ECO:0007669"/>
    <property type="project" value="InterPro"/>
</dbReference>
<dbReference type="PANTHER" id="PTHR18964:SF149">
    <property type="entry name" value="BIFUNCTIONAL UDP-N-ACETYLGLUCOSAMINE 2-EPIMERASE_N-ACETYLMANNOSAMINE KINASE"/>
    <property type="match status" value="1"/>
</dbReference>
<evidence type="ECO:0000256" key="5">
    <source>
        <dbReference type="ARBA" id="ARBA00022777"/>
    </source>
</evidence>
<evidence type="ECO:0000256" key="6">
    <source>
        <dbReference type="ARBA" id="ARBA00022840"/>
    </source>
</evidence>
<dbReference type="NCBIfam" id="TIGR00744">
    <property type="entry name" value="ROK_glcA_fam"/>
    <property type="match status" value="1"/>
</dbReference>
<dbReference type="eggNOG" id="COG1940">
    <property type="taxonomic scope" value="Bacteria"/>
</dbReference>
<dbReference type="Gene3D" id="3.30.420.40">
    <property type="match status" value="2"/>
</dbReference>
<evidence type="ECO:0000313" key="8">
    <source>
        <dbReference type="EMBL" id="ACR80551.1"/>
    </source>
</evidence>
<dbReference type="KEGG" id="kol:Kole_1870"/>
<dbReference type="GO" id="GO:0005737">
    <property type="term" value="C:cytoplasm"/>
    <property type="evidence" value="ECO:0007669"/>
    <property type="project" value="InterPro"/>
</dbReference>
<dbReference type="AlphaFoldDB" id="C5CGH0"/>
<organism evidence="8 9">
    <name type="scientific">Kosmotoga olearia (strain ATCC BAA-1733 / DSM 21960 / TBF 19.5.1)</name>
    <dbReference type="NCBI Taxonomy" id="521045"/>
    <lineage>
        <taxon>Bacteria</taxon>
        <taxon>Thermotogati</taxon>
        <taxon>Thermotogota</taxon>
        <taxon>Thermotogae</taxon>
        <taxon>Kosmotogales</taxon>
        <taxon>Kosmotogaceae</taxon>
        <taxon>Kosmotoga</taxon>
    </lineage>
</organism>
<evidence type="ECO:0000313" key="9">
    <source>
        <dbReference type="Proteomes" id="UP000002382"/>
    </source>
</evidence>
<comment type="similarity">
    <text evidence="1">Belongs to the ROK (NagC/XylR) family.</text>
</comment>
<keyword evidence="9" id="KW-1185">Reference proteome</keyword>
<dbReference type="OrthoDB" id="9810372at2"/>
<reference evidence="8 9" key="2">
    <citation type="journal article" date="2011" name="J. Bacteriol.">
        <title>Genome Sequence of Kosmotoga olearia Strain TBF 19.5.1, a Thermophilic Bacterium with a Wide Growth Temperature Range, Isolated from the Troll B Oil Platform in the North Sea.</title>
        <authorList>
            <person name="Swithers K.S."/>
            <person name="Dipippo J.L."/>
            <person name="Bruce D.C."/>
            <person name="Detter C."/>
            <person name="Tapia R."/>
            <person name="Han S."/>
            <person name="Goodwin L.A."/>
            <person name="Han J."/>
            <person name="Woyke T."/>
            <person name="Pitluck S."/>
            <person name="Pennacchio L."/>
            <person name="Nolan M."/>
            <person name="Mikhailova N."/>
            <person name="Land M.L."/>
            <person name="Nesbo C.L."/>
            <person name="Gogarten J.P."/>
            <person name="Noll K.M."/>
        </authorList>
    </citation>
    <scope>NUCLEOTIDE SEQUENCE [LARGE SCALE GENOMIC DNA]</scope>
    <source>
        <strain evidence="9">ATCC BAA-1733 / DSM 21960 / TBF 19.5.1</strain>
    </source>
</reference>
<sequence>MGLVIGIDLGGTETKIGLVDEHGKILNKTTIPTLVSRGREDVVARIANSIHNILDIANEKDKVLAIGIGSPGSIDRDSGKVLFSPNFPDWRDFPLASMIRKHTGLETFIENDANAFILGEWAFGKYKGSKHMIGLTIGTGIGSGVISHGQLITGHNGYAVELGHIIVEPNGPLCGCGSHGCLEAVASATAIVRFAHEYRKRFPDSAIFSSEKIEAKTVIDAAKSGDELGKIIFDRFIDALARGIGGFIHTFNPEVVIVGGGVSKAGDFLLKNLRERVDRYVMTSFKGTAKVDLSDLVEDAGIKGAASIVFYRKR</sequence>
<evidence type="ECO:0000256" key="2">
    <source>
        <dbReference type="ARBA" id="ARBA00014701"/>
    </source>
</evidence>
<dbReference type="GO" id="GO:0005524">
    <property type="term" value="F:ATP binding"/>
    <property type="evidence" value="ECO:0007669"/>
    <property type="project" value="UniProtKB-KW"/>
</dbReference>
<dbReference type="PANTHER" id="PTHR18964">
    <property type="entry name" value="ROK (REPRESSOR, ORF, KINASE) FAMILY"/>
    <property type="match status" value="1"/>
</dbReference>
<name>C5CGH0_KOSOT</name>
<evidence type="ECO:0000256" key="1">
    <source>
        <dbReference type="ARBA" id="ARBA00006479"/>
    </source>
</evidence>
<dbReference type="RefSeq" id="WP_015869194.1">
    <property type="nucleotide sequence ID" value="NC_012785.1"/>
</dbReference>
<dbReference type="EMBL" id="CP001634">
    <property type="protein sequence ID" value="ACR80551.1"/>
    <property type="molecule type" value="Genomic_DNA"/>
</dbReference>
<keyword evidence="5" id="KW-0418">Kinase</keyword>
<evidence type="ECO:0000256" key="7">
    <source>
        <dbReference type="ARBA" id="ARBA00032386"/>
    </source>
</evidence>
<keyword evidence="3" id="KW-0808">Transferase</keyword>
<accession>C5CGH0</accession>
<dbReference type="Proteomes" id="UP000002382">
    <property type="component" value="Chromosome"/>
</dbReference>
<evidence type="ECO:0000256" key="4">
    <source>
        <dbReference type="ARBA" id="ARBA00022741"/>
    </source>
</evidence>
<dbReference type="HOGENOM" id="CLU_036604_0_4_0"/>
<dbReference type="InterPro" id="IPR004654">
    <property type="entry name" value="ROK_glcA"/>
</dbReference>
<evidence type="ECO:0000256" key="3">
    <source>
        <dbReference type="ARBA" id="ARBA00022679"/>
    </source>
</evidence>
<gene>
    <name evidence="8" type="ordered locus">Kole_1870</name>
</gene>
<proteinExistence type="inferred from homology"/>
<keyword evidence="6" id="KW-0067">ATP-binding</keyword>
<dbReference type="SUPFAM" id="SSF53067">
    <property type="entry name" value="Actin-like ATPase domain"/>
    <property type="match status" value="1"/>
</dbReference>
<reference evidence="8 9" key="1">
    <citation type="submission" date="2009-06" db="EMBL/GenBank/DDBJ databases">
        <title>Complete sequence of Thermotogales bacterium TBF 19.5.1.</title>
        <authorList>
            <consortium name="US DOE Joint Genome Institute"/>
            <person name="Lucas S."/>
            <person name="Copeland A."/>
            <person name="Lapidus A."/>
            <person name="Glavina del Rio T."/>
            <person name="Tice H."/>
            <person name="Bruce D."/>
            <person name="Goodwin L."/>
            <person name="Pitluck S."/>
            <person name="Chertkov O."/>
            <person name="Brettin T."/>
            <person name="Detter J.C."/>
            <person name="Han C."/>
            <person name="Schmutz J."/>
            <person name="Larimer F."/>
            <person name="Land M."/>
            <person name="Hauser L."/>
            <person name="Kyrpides N."/>
            <person name="Ovchinnikova G."/>
            <person name="Noll K."/>
        </authorList>
    </citation>
    <scope>NUCLEOTIDE SEQUENCE [LARGE SCALE GENOMIC DNA]</scope>
    <source>
        <strain evidence="9">ATCC BAA-1733 / DSM 21960 / TBF 19.5.1</strain>
    </source>
</reference>
<keyword evidence="4" id="KW-0547">Nucleotide-binding</keyword>
<protein>
    <recommendedName>
        <fullName evidence="2">Glucokinase</fullName>
    </recommendedName>
    <alternativeName>
        <fullName evidence="7">Glucose kinase</fullName>
    </alternativeName>
</protein>
<dbReference type="GO" id="GO:0006096">
    <property type="term" value="P:glycolytic process"/>
    <property type="evidence" value="ECO:0007669"/>
    <property type="project" value="InterPro"/>
</dbReference>
<dbReference type="InterPro" id="IPR000600">
    <property type="entry name" value="ROK"/>
</dbReference>
<dbReference type="STRING" id="521045.Kole_1870"/>
<dbReference type="InterPro" id="IPR043129">
    <property type="entry name" value="ATPase_NBD"/>
</dbReference>
<dbReference type="Pfam" id="PF00480">
    <property type="entry name" value="ROK"/>
    <property type="match status" value="1"/>
</dbReference>